<dbReference type="EMBL" id="KV460245">
    <property type="protein sequence ID" value="OBT94252.1"/>
    <property type="molecule type" value="Genomic_DNA"/>
</dbReference>
<proteinExistence type="predicted"/>
<evidence type="ECO:0000313" key="2">
    <source>
        <dbReference type="EMBL" id="OBT94252.1"/>
    </source>
</evidence>
<dbReference type="AlphaFoldDB" id="A0A1B8GEJ2"/>
<organism evidence="2 3">
    <name type="scientific">Pseudogymnoascus verrucosus</name>
    <dbReference type="NCBI Taxonomy" id="342668"/>
    <lineage>
        <taxon>Eukaryota</taxon>
        <taxon>Fungi</taxon>
        <taxon>Dikarya</taxon>
        <taxon>Ascomycota</taxon>
        <taxon>Pezizomycotina</taxon>
        <taxon>Leotiomycetes</taxon>
        <taxon>Thelebolales</taxon>
        <taxon>Thelebolaceae</taxon>
        <taxon>Pseudogymnoascus</taxon>
    </lineage>
</organism>
<feature type="compositionally biased region" description="Low complexity" evidence="1">
    <location>
        <begin position="53"/>
        <end position="64"/>
    </location>
</feature>
<gene>
    <name evidence="2" type="ORF">VE01_07865</name>
</gene>
<dbReference type="GeneID" id="28841251"/>
<keyword evidence="3" id="KW-1185">Reference proteome</keyword>
<sequence length="127" mass="13439">MAGGLTFPVHTPTYLWPYLPSSFAGCFLFSVNRPSNPFYVTHHQVPPGPSKPGSPSASPLGKSAGEARWGSPLGKSSAFGQRLCCTTSIVSPLCSQRRTARSSMDSGKREPDESVWGKGKANAVING</sequence>
<accession>A0A1B8GEJ2</accession>
<evidence type="ECO:0000313" key="3">
    <source>
        <dbReference type="Proteomes" id="UP000091956"/>
    </source>
</evidence>
<reference evidence="2 3" key="1">
    <citation type="submission" date="2016-03" db="EMBL/GenBank/DDBJ databases">
        <title>Comparative genomics of Pseudogymnoascus destructans, the fungus causing white-nose syndrome of bats.</title>
        <authorList>
            <person name="Palmer J.M."/>
            <person name="Drees K.P."/>
            <person name="Foster J.T."/>
            <person name="Lindner D.L."/>
        </authorList>
    </citation>
    <scope>NUCLEOTIDE SEQUENCE [LARGE SCALE GENOMIC DNA]</scope>
    <source>
        <strain evidence="2 3">UAMH 10579</strain>
    </source>
</reference>
<name>A0A1B8GEJ2_9PEZI</name>
<feature type="compositionally biased region" description="Polar residues" evidence="1">
    <location>
        <begin position="95"/>
        <end position="105"/>
    </location>
</feature>
<evidence type="ECO:0000256" key="1">
    <source>
        <dbReference type="SAM" id="MobiDB-lite"/>
    </source>
</evidence>
<feature type="region of interest" description="Disordered" evidence="1">
    <location>
        <begin position="42"/>
        <end position="78"/>
    </location>
</feature>
<dbReference type="RefSeq" id="XP_018127985.1">
    <property type="nucleotide sequence ID" value="XM_018277296.1"/>
</dbReference>
<reference evidence="3" key="2">
    <citation type="journal article" date="2018" name="Nat. Commun.">
        <title>Extreme sensitivity to ultraviolet light in the fungal pathogen causing white-nose syndrome of bats.</title>
        <authorList>
            <person name="Palmer J.M."/>
            <person name="Drees K.P."/>
            <person name="Foster J.T."/>
            <person name="Lindner D.L."/>
        </authorList>
    </citation>
    <scope>NUCLEOTIDE SEQUENCE [LARGE SCALE GENOMIC DNA]</scope>
    <source>
        <strain evidence="3">UAMH 10579</strain>
    </source>
</reference>
<dbReference type="Proteomes" id="UP000091956">
    <property type="component" value="Unassembled WGS sequence"/>
</dbReference>
<protein>
    <submittedName>
        <fullName evidence="2">Uncharacterized protein</fullName>
    </submittedName>
</protein>
<feature type="region of interest" description="Disordered" evidence="1">
    <location>
        <begin position="95"/>
        <end position="127"/>
    </location>
</feature>